<proteinExistence type="predicted"/>
<dbReference type="SUPFAM" id="SSF52172">
    <property type="entry name" value="CheY-like"/>
    <property type="match status" value="1"/>
</dbReference>
<dbReference type="GO" id="GO:0003677">
    <property type="term" value="F:DNA binding"/>
    <property type="evidence" value="ECO:0007669"/>
    <property type="project" value="UniProtKB-KW"/>
</dbReference>
<dbReference type="InterPro" id="IPR046947">
    <property type="entry name" value="LytR-like"/>
</dbReference>
<dbReference type="PANTHER" id="PTHR37299">
    <property type="entry name" value="TRANSCRIPTIONAL REGULATOR-RELATED"/>
    <property type="match status" value="1"/>
</dbReference>
<name>A0ABT8KGE7_9BACT</name>
<dbReference type="Proteomes" id="UP001172082">
    <property type="component" value="Unassembled WGS sequence"/>
</dbReference>
<dbReference type="InterPro" id="IPR007492">
    <property type="entry name" value="LytTR_DNA-bd_dom"/>
</dbReference>
<gene>
    <name evidence="4" type="ORF">QQ008_00415</name>
</gene>
<sequence>MNTKVVIIEDESHAAEKLARSLENIDNNIEILAKIESVEEAIAWLSTNKADLIFLDIHLGDALSFDIFQKLEIKTPIIFTTAYDQYAIQAFKLNSIDYLLKPIKTSELEAALQKFRENQLNQQSFSYHELIDALKSDESPSYQKRFMIYSGDRIKAIPVEDVAYFFAEGKYCYLIAREDKEYLVDFTLDRLEKVLDPEQFFRINRQFIISLDAIHEMFSYPKSRVKIMLQPKNKKDAIVSIERSSEFKKWLNR</sequence>
<dbReference type="InterPro" id="IPR011006">
    <property type="entry name" value="CheY-like_superfamily"/>
</dbReference>
<dbReference type="Pfam" id="PF00072">
    <property type="entry name" value="Response_reg"/>
    <property type="match status" value="1"/>
</dbReference>
<keyword evidence="1" id="KW-0597">Phosphoprotein</keyword>
<dbReference type="PANTHER" id="PTHR37299:SF1">
    <property type="entry name" value="STAGE 0 SPORULATION PROTEIN A HOMOLOG"/>
    <property type="match status" value="1"/>
</dbReference>
<comment type="caution">
    <text evidence="4">The sequence shown here is derived from an EMBL/GenBank/DDBJ whole genome shotgun (WGS) entry which is preliminary data.</text>
</comment>
<feature type="domain" description="Response regulatory" evidence="2">
    <location>
        <begin position="4"/>
        <end position="116"/>
    </location>
</feature>
<dbReference type="SMART" id="SM00850">
    <property type="entry name" value="LytTR"/>
    <property type="match status" value="1"/>
</dbReference>
<reference evidence="4" key="1">
    <citation type="submission" date="2023-06" db="EMBL/GenBank/DDBJ databases">
        <title>Genomic of Parafulvivirga corallium.</title>
        <authorList>
            <person name="Wang G."/>
        </authorList>
    </citation>
    <scope>NUCLEOTIDE SEQUENCE</scope>
    <source>
        <strain evidence="4">BMA10</strain>
    </source>
</reference>
<evidence type="ECO:0000256" key="1">
    <source>
        <dbReference type="PROSITE-ProRule" id="PRU00169"/>
    </source>
</evidence>
<feature type="modified residue" description="4-aspartylphosphate" evidence="1">
    <location>
        <position position="56"/>
    </location>
</feature>
<dbReference type="Gene3D" id="2.40.50.1020">
    <property type="entry name" value="LytTr DNA-binding domain"/>
    <property type="match status" value="1"/>
</dbReference>
<evidence type="ECO:0000313" key="4">
    <source>
        <dbReference type="EMBL" id="MDN5199791.1"/>
    </source>
</evidence>
<evidence type="ECO:0000313" key="5">
    <source>
        <dbReference type="Proteomes" id="UP001172082"/>
    </source>
</evidence>
<dbReference type="Pfam" id="PF04397">
    <property type="entry name" value="LytTR"/>
    <property type="match status" value="1"/>
</dbReference>
<dbReference type="InterPro" id="IPR001789">
    <property type="entry name" value="Sig_transdc_resp-reg_receiver"/>
</dbReference>
<dbReference type="PROSITE" id="PS50930">
    <property type="entry name" value="HTH_LYTTR"/>
    <property type="match status" value="1"/>
</dbReference>
<evidence type="ECO:0000259" key="2">
    <source>
        <dbReference type="PROSITE" id="PS50110"/>
    </source>
</evidence>
<accession>A0ABT8KGE7</accession>
<dbReference type="RefSeq" id="WP_346749823.1">
    <property type="nucleotide sequence ID" value="NZ_JAUJEA010000001.1"/>
</dbReference>
<dbReference type="EMBL" id="JAUJEA010000001">
    <property type="protein sequence ID" value="MDN5199791.1"/>
    <property type="molecule type" value="Genomic_DNA"/>
</dbReference>
<keyword evidence="5" id="KW-1185">Reference proteome</keyword>
<organism evidence="4 5">
    <name type="scientific">Splendidivirga corallicola</name>
    <dbReference type="NCBI Taxonomy" id="3051826"/>
    <lineage>
        <taxon>Bacteria</taxon>
        <taxon>Pseudomonadati</taxon>
        <taxon>Bacteroidota</taxon>
        <taxon>Cytophagia</taxon>
        <taxon>Cytophagales</taxon>
        <taxon>Splendidivirgaceae</taxon>
        <taxon>Splendidivirga</taxon>
    </lineage>
</organism>
<dbReference type="SMART" id="SM00448">
    <property type="entry name" value="REC"/>
    <property type="match status" value="1"/>
</dbReference>
<dbReference type="Gene3D" id="3.40.50.2300">
    <property type="match status" value="1"/>
</dbReference>
<protein>
    <submittedName>
        <fullName evidence="4">LytTR family DNA-binding domain-containing protein</fullName>
    </submittedName>
</protein>
<evidence type="ECO:0000259" key="3">
    <source>
        <dbReference type="PROSITE" id="PS50930"/>
    </source>
</evidence>
<feature type="domain" description="HTH LytTR-type" evidence="3">
    <location>
        <begin position="146"/>
        <end position="253"/>
    </location>
</feature>
<dbReference type="PROSITE" id="PS50110">
    <property type="entry name" value="RESPONSE_REGULATORY"/>
    <property type="match status" value="1"/>
</dbReference>
<keyword evidence="4" id="KW-0238">DNA-binding</keyword>